<dbReference type="GO" id="GO:0006189">
    <property type="term" value="P:'de novo' IMP biosynthetic process"/>
    <property type="evidence" value="ECO:0007669"/>
    <property type="project" value="UniProtKB-UniRule"/>
</dbReference>
<dbReference type="InterPro" id="IPR001636">
    <property type="entry name" value="SAICAR_synth"/>
</dbReference>
<evidence type="ECO:0000256" key="4">
    <source>
        <dbReference type="ARBA" id="ARBA00016460"/>
    </source>
</evidence>
<evidence type="ECO:0000259" key="12">
    <source>
        <dbReference type="Pfam" id="PF01259"/>
    </source>
</evidence>
<keyword evidence="7 11" id="KW-0658">Purine biosynthesis</keyword>
<name>A0A6L5XXB4_9FIRM</name>
<dbReference type="InterPro" id="IPR033934">
    <property type="entry name" value="SAICAR_synt_PurC"/>
</dbReference>
<dbReference type="GO" id="GO:0004639">
    <property type="term" value="F:phosphoribosylaminoimidazolesuccinocarboxamide synthase activity"/>
    <property type="evidence" value="ECO:0007669"/>
    <property type="project" value="UniProtKB-UniRule"/>
</dbReference>
<keyword evidence="8 11" id="KW-0067">ATP-binding</keyword>
<evidence type="ECO:0000256" key="9">
    <source>
        <dbReference type="ARBA" id="ARBA00030409"/>
    </source>
</evidence>
<evidence type="ECO:0000256" key="11">
    <source>
        <dbReference type="HAMAP-Rule" id="MF_00137"/>
    </source>
</evidence>
<comment type="pathway">
    <text evidence="1 11">Purine metabolism; IMP biosynthesis via de novo pathway; 5-amino-1-(5-phospho-D-ribosyl)imidazole-4-carboxamide from 5-amino-1-(5-phospho-D-ribosyl)imidazole-4-carboxylate: step 1/2.</text>
</comment>
<comment type="similarity">
    <text evidence="2 11">Belongs to the SAICAR synthetase family.</text>
</comment>
<dbReference type="SUPFAM" id="SSF56104">
    <property type="entry name" value="SAICAR synthase-like"/>
    <property type="match status" value="1"/>
</dbReference>
<keyword evidence="6 11" id="KW-0547">Nucleotide-binding</keyword>
<evidence type="ECO:0000256" key="5">
    <source>
        <dbReference type="ARBA" id="ARBA00022598"/>
    </source>
</evidence>
<comment type="caution">
    <text evidence="13">The sequence shown here is derived from an EMBL/GenBank/DDBJ whole genome shotgun (WGS) entry which is preliminary data.</text>
</comment>
<evidence type="ECO:0000313" key="13">
    <source>
        <dbReference type="EMBL" id="MSS63496.1"/>
    </source>
</evidence>
<dbReference type="EMBL" id="VUMT01000007">
    <property type="protein sequence ID" value="MSS63496.1"/>
    <property type="molecule type" value="Genomic_DNA"/>
</dbReference>
<reference evidence="13 14" key="1">
    <citation type="submission" date="2019-08" db="EMBL/GenBank/DDBJ databases">
        <title>In-depth cultivation of the pig gut microbiome towards novel bacterial diversity and tailored functional studies.</title>
        <authorList>
            <person name="Wylensek D."/>
            <person name="Hitch T.C.A."/>
            <person name="Clavel T."/>
        </authorList>
    </citation>
    <scope>NUCLEOTIDE SEQUENCE [LARGE SCALE GENOMIC DNA]</scope>
    <source>
        <strain evidence="13 14">WCA-693-APC-MOT-I</strain>
    </source>
</reference>
<dbReference type="PROSITE" id="PS01057">
    <property type="entry name" value="SAICAR_SYNTHETASE_1"/>
    <property type="match status" value="1"/>
</dbReference>
<accession>A0A6L5XXB4</accession>
<dbReference type="RefSeq" id="WP_154518866.1">
    <property type="nucleotide sequence ID" value="NZ_VUMT01000007.1"/>
</dbReference>
<dbReference type="HAMAP" id="MF_00137">
    <property type="entry name" value="SAICAR_synth"/>
    <property type="match status" value="1"/>
</dbReference>
<dbReference type="NCBIfam" id="TIGR00081">
    <property type="entry name" value="purC"/>
    <property type="match status" value="1"/>
</dbReference>
<dbReference type="Pfam" id="PF01259">
    <property type="entry name" value="SAICAR_synt"/>
    <property type="match status" value="1"/>
</dbReference>
<dbReference type="InterPro" id="IPR018236">
    <property type="entry name" value="SAICAR_synthetase_CS"/>
</dbReference>
<evidence type="ECO:0000256" key="6">
    <source>
        <dbReference type="ARBA" id="ARBA00022741"/>
    </source>
</evidence>
<evidence type="ECO:0000256" key="1">
    <source>
        <dbReference type="ARBA" id="ARBA00004672"/>
    </source>
</evidence>
<evidence type="ECO:0000256" key="10">
    <source>
        <dbReference type="ARBA" id="ARBA00048475"/>
    </source>
</evidence>
<proteinExistence type="inferred from homology"/>
<dbReference type="GO" id="GO:0009236">
    <property type="term" value="P:cobalamin biosynthetic process"/>
    <property type="evidence" value="ECO:0007669"/>
    <property type="project" value="InterPro"/>
</dbReference>
<dbReference type="InterPro" id="IPR028923">
    <property type="entry name" value="SAICAR_synt/ADE2_N"/>
</dbReference>
<evidence type="ECO:0000256" key="2">
    <source>
        <dbReference type="ARBA" id="ARBA00010190"/>
    </source>
</evidence>
<protein>
    <recommendedName>
        <fullName evidence="4 11">Phosphoribosylaminoimidazole-succinocarboxamide synthase</fullName>
        <ecNumber evidence="3 11">6.3.2.6</ecNumber>
    </recommendedName>
    <alternativeName>
        <fullName evidence="9 11">SAICAR synthetase</fullName>
    </alternativeName>
</protein>
<evidence type="ECO:0000313" key="14">
    <source>
        <dbReference type="Proteomes" id="UP000482209"/>
    </source>
</evidence>
<dbReference type="Gene3D" id="3.30.470.20">
    <property type="entry name" value="ATP-grasp fold, B domain"/>
    <property type="match status" value="1"/>
</dbReference>
<gene>
    <name evidence="11" type="primary">purC</name>
    <name evidence="13" type="ORF">FYJ58_06340</name>
</gene>
<dbReference type="GO" id="GO:0005524">
    <property type="term" value="F:ATP binding"/>
    <property type="evidence" value="ECO:0007669"/>
    <property type="project" value="UniProtKB-KW"/>
</dbReference>
<feature type="domain" description="SAICAR synthetase/ADE2 N-terminal" evidence="12">
    <location>
        <begin position="16"/>
        <end position="241"/>
    </location>
</feature>
<dbReference type="UniPathway" id="UPA00074">
    <property type="reaction ID" value="UER00131"/>
</dbReference>
<dbReference type="PANTHER" id="PTHR43599">
    <property type="entry name" value="MULTIFUNCTIONAL PROTEIN ADE2"/>
    <property type="match status" value="1"/>
</dbReference>
<organism evidence="13 14">
    <name type="scientific">Velocimicrobium porci</name>
    <dbReference type="NCBI Taxonomy" id="2606634"/>
    <lineage>
        <taxon>Bacteria</taxon>
        <taxon>Bacillati</taxon>
        <taxon>Bacillota</taxon>
        <taxon>Clostridia</taxon>
        <taxon>Lachnospirales</taxon>
        <taxon>Lachnospiraceae</taxon>
        <taxon>Velocimicrobium</taxon>
    </lineage>
</organism>
<evidence type="ECO:0000256" key="7">
    <source>
        <dbReference type="ARBA" id="ARBA00022755"/>
    </source>
</evidence>
<dbReference type="EC" id="6.3.2.6" evidence="3 11"/>
<evidence type="ECO:0000256" key="3">
    <source>
        <dbReference type="ARBA" id="ARBA00012217"/>
    </source>
</evidence>
<evidence type="ECO:0000256" key="8">
    <source>
        <dbReference type="ARBA" id="ARBA00022840"/>
    </source>
</evidence>
<dbReference type="InterPro" id="IPR050089">
    <property type="entry name" value="SAICAR_synthetase"/>
</dbReference>
<sequence length="247" mass="28292">MQYRKEKVSDVEKLDLLYEGKAKKVFKTDVEDVYIVDYKDDATAFNGEKKGTIAGKGVINNRMTNYLFQMLEKEGIPTHFVEELSDRETAVKKVEIVPLEVIIRNVAAGSFSKRLGIEEGTKLIAPTLEFSYKDDELGDPLINDYHAIAIGAATREEIDRITELVFKVNDFLCKFFAECGIELIDFKVEFGRYNGEIILADEISPDTCRFWDIKTHEKLDKDRFRRDLGGVEDAYIEVARRIGLIKE</sequence>
<dbReference type="PANTHER" id="PTHR43599:SF3">
    <property type="entry name" value="SI:DKEY-6E2.2"/>
    <property type="match status" value="1"/>
</dbReference>
<dbReference type="Proteomes" id="UP000482209">
    <property type="component" value="Unassembled WGS sequence"/>
</dbReference>
<keyword evidence="5 11" id="KW-0436">Ligase</keyword>
<dbReference type="CDD" id="cd01415">
    <property type="entry name" value="SAICAR_synt_PurC"/>
    <property type="match status" value="1"/>
</dbReference>
<dbReference type="Gene3D" id="3.30.200.20">
    <property type="entry name" value="Phosphorylase Kinase, domain 1"/>
    <property type="match status" value="1"/>
</dbReference>
<dbReference type="AlphaFoldDB" id="A0A6L5XXB4"/>
<dbReference type="FunFam" id="3.30.470.20:FF:000006">
    <property type="entry name" value="Phosphoribosylaminoimidazole-succinocarboxamide synthase"/>
    <property type="match status" value="1"/>
</dbReference>
<keyword evidence="14" id="KW-1185">Reference proteome</keyword>
<comment type="catalytic activity">
    <reaction evidence="10 11">
        <text>5-amino-1-(5-phospho-D-ribosyl)imidazole-4-carboxylate + L-aspartate + ATP = (2S)-2-[5-amino-1-(5-phospho-beta-D-ribosyl)imidazole-4-carboxamido]succinate + ADP + phosphate + 2 H(+)</text>
        <dbReference type="Rhea" id="RHEA:22628"/>
        <dbReference type="ChEBI" id="CHEBI:15378"/>
        <dbReference type="ChEBI" id="CHEBI:29991"/>
        <dbReference type="ChEBI" id="CHEBI:30616"/>
        <dbReference type="ChEBI" id="CHEBI:43474"/>
        <dbReference type="ChEBI" id="CHEBI:58443"/>
        <dbReference type="ChEBI" id="CHEBI:77657"/>
        <dbReference type="ChEBI" id="CHEBI:456216"/>
        <dbReference type="EC" id="6.3.2.6"/>
    </reaction>
</comment>